<dbReference type="Gene3D" id="1.20.120.720">
    <property type="entry name" value="Myosin VI head, motor domain, U50 subdomain"/>
    <property type="match status" value="1"/>
</dbReference>
<evidence type="ECO:0000256" key="5">
    <source>
        <dbReference type="ARBA" id="ARBA00023203"/>
    </source>
</evidence>
<dbReference type="GO" id="GO:0005524">
    <property type="term" value="F:ATP binding"/>
    <property type="evidence" value="ECO:0007669"/>
    <property type="project" value="UniProtKB-UniRule"/>
</dbReference>
<dbReference type="GO" id="GO:0005737">
    <property type="term" value="C:cytoplasm"/>
    <property type="evidence" value="ECO:0007669"/>
    <property type="project" value="TreeGrafter"/>
</dbReference>
<feature type="region of interest" description="Disordered" evidence="8">
    <location>
        <begin position="1304"/>
        <end position="1326"/>
    </location>
</feature>
<evidence type="ECO:0000256" key="6">
    <source>
        <dbReference type="PROSITE-ProRule" id="PRU00782"/>
    </source>
</evidence>
<dbReference type="SUPFAM" id="SSF52540">
    <property type="entry name" value="P-loop containing nucleoside triphosphate hydrolases"/>
    <property type="match status" value="1"/>
</dbReference>
<dbReference type="InterPro" id="IPR001609">
    <property type="entry name" value="Myosin_head_motor_dom-like"/>
</dbReference>
<dbReference type="GO" id="GO:0016459">
    <property type="term" value="C:myosin complex"/>
    <property type="evidence" value="ECO:0007669"/>
    <property type="project" value="UniProtKB-KW"/>
</dbReference>
<dbReference type="Pfam" id="PF00063">
    <property type="entry name" value="Myosin_head"/>
    <property type="match status" value="1"/>
</dbReference>
<keyword evidence="1 6" id="KW-0547">Nucleotide-binding</keyword>
<feature type="region of interest" description="Disordered" evidence="8">
    <location>
        <begin position="685"/>
        <end position="747"/>
    </location>
</feature>
<protein>
    <recommendedName>
        <fullName evidence="9">Myosin motor domain-containing protein</fullName>
    </recommendedName>
</protein>
<organism evidence="10">
    <name type="scientific">Ditylum brightwellii</name>
    <dbReference type="NCBI Taxonomy" id="49249"/>
    <lineage>
        <taxon>Eukaryota</taxon>
        <taxon>Sar</taxon>
        <taxon>Stramenopiles</taxon>
        <taxon>Ochrophyta</taxon>
        <taxon>Bacillariophyta</taxon>
        <taxon>Mediophyceae</taxon>
        <taxon>Lithodesmiophycidae</taxon>
        <taxon>Lithodesmiales</taxon>
        <taxon>Lithodesmiaceae</taxon>
        <taxon>Ditylum</taxon>
    </lineage>
</organism>
<dbReference type="CDD" id="cd00124">
    <property type="entry name" value="MYSc"/>
    <property type="match status" value="1"/>
</dbReference>
<gene>
    <name evidence="10" type="ORF">DBRI00130_LOCUS43010</name>
</gene>
<feature type="compositionally biased region" description="Basic residues" evidence="8">
    <location>
        <begin position="705"/>
        <end position="717"/>
    </location>
</feature>
<proteinExistence type="inferred from homology"/>
<feature type="region of interest" description="Disordered" evidence="8">
    <location>
        <begin position="1061"/>
        <end position="1110"/>
    </location>
</feature>
<evidence type="ECO:0000259" key="9">
    <source>
        <dbReference type="PROSITE" id="PS51456"/>
    </source>
</evidence>
<keyword evidence="5 6" id="KW-0009">Actin-binding</keyword>
<dbReference type="GO" id="GO:0051015">
    <property type="term" value="F:actin filament binding"/>
    <property type="evidence" value="ECO:0007669"/>
    <property type="project" value="TreeGrafter"/>
</dbReference>
<dbReference type="Gene3D" id="1.20.58.530">
    <property type="match status" value="1"/>
</dbReference>
<dbReference type="PROSITE" id="PS50096">
    <property type="entry name" value="IQ"/>
    <property type="match status" value="3"/>
</dbReference>
<dbReference type="GO" id="GO:0007015">
    <property type="term" value="P:actin filament organization"/>
    <property type="evidence" value="ECO:0007669"/>
    <property type="project" value="TreeGrafter"/>
</dbReference>
<dbReference type="InterPro" id="IPR036961">
    <property type="entry name" value="Kinesin_motor_dom_sf"/>
</dbReference>
<keyword evidence="7" id="KW-0175">Coiled coil</keyword>
<reference evidence="10" key="1">
    <citation type="submission" date="2021-01" db="EMBL/GenBank/DDBJ databases">
        <authorList>
            <person name="Corre E."/>
            <person name="Pelletier E."/>
            <person name="Niang G."/>
            <person name="Scheremetjew M."/>
            <person name="Finn R."/>
            <person name="Kale V."/>
            <person name="Holt S."/>
            <person name="Cochrane G."/>
            <person name="Meng A."/>
            <person name="Brown T."/>
            <person name="Cohen L."/>
        </authorList>
    </citation>
    <scope>NUCLEOTIDE SEQUENCE</scope>
    <source>
        <strain evidence="10">GSO104</strain>
    </source>
</reference>
<evidence type="ECO:0000256" key="3">
    <source>
        <dbReference type="ARBA" id="ARBA00023123"/>
    </source>
</evidence>
<dbReference type="EMBL" id="HBNS01059792">
    <property type="protein sequence ID" value="CAE4666167.1"/>
    <property type="molecule type" value="Transcribed_RNA"/>
</dbReference>
<dbReference type="SMART" id="SM00242">
    <property type="entry name" value="MYSc"/>
    <property type="match status" value="1"/>
</dbReference>
<evidence type="ECO:0000313" key="10">
    <source>
        <dbReference type="EMBL" id="CAE4666167.1"/>
    </source>
</evidence>
<feature type="domain" description="Myosin motor" evidence="9">
    <location>
        <begin position="98"/>
        <end position="913"/>
    </location>
</feature>
<evidence type="ECO:0000256" key="7">
    <source>
        <dbReference type="SAM" id="Coils"/>
    </source>
</evidence>
<sequence length="1337" mass="149196">MNEGGEKECTSNQTAVYIQSTPHAWVPARIIQSSLSTNSTTLQVRVANYEEEADIQSDGRDALGGRALRDSEVVDVNLSDYEDGVLPLQNVDESGVLVEVEDMVDLPFLHEAAILYNLKARHMKGHPYTRTGDIVIAVNPYQWMDTLYSDDTRTIYADTLVWNVTSKEHKADDYKKHVKPHVYETSSLAYRGLAVDGINQSILVSGESGAGKTETVKILMSHLASVQASHTDATPATDVKESKSSFRTSPIVARVLDSNPLLEAFGNAKTIRNDNSSRFGKFIQLQFDTEDPIHASYAGKLIPSAVLAGSKCEVYLLEKSRVICHEEEERTYHIFYQLLAAPEEEKEEFWDGLVGTDNESFSYVGWTDTEVIEGKDDATRWNLTRQALGLVGVKGDRLKLLIRTICVVMQLGNLVFEPDPSNEEATVITSTEELDMLASLMGIDAMDIQLALTERTVTARNETFKVPLNDTKARDSCDAFAKEIYARIFHWLVRTINEATSAEKNYKEPLFPKQKKKLEGVFGTIGLLDIFGFESFDVNRFEQLCINYANEKLQQKFTLDIFRSVQSEYEFEGIELGEVNFADNSDVLDLIEGRMGLINVLNEECIRPKGNDIAFVTKIYTMNKDNEATCLIQDKFYRDYEFGLKHYAGPVTYDSTGFVTKNMDNLPSDLSDCAKKSTNELLSKEVGYADSEDPSSSSQIEKKKTPAKKRPPPRRPARGAMQRAGSEKKQSDHSSAPSGRQGLQRKASSSIVAETVWTKFRGQLTELMSNIGQTRTRYIRCIKPNTVKKPLVMQHWSAVEQLRCAGVVAAVTISRSAFPNRLEHEITLDRFAGLWHKALPEVVSSNHTSSTSLDDMEEDEPNKIRDDVQRLLTGALKQLEVVKGDKVTRGFVCGKTRTYFRAGALELLEAERLKSLGLHTVNMQRVIRGFVARVKFLKLRKAAIISQSRGRRVVARKKFKRARKACILIQCWLRCIHAGEELVTLRRNRSAAMIQTHWRMAVAITMLKKSVKSAAIIQAMVRGSIQRPIFRKQLKEAREEAKLENQLKALQRKLEEAEARRIEAEQRAKEAAENPPPAVNTNHQANVSETVASAQPAQQTETSSLTTASTASGAAASTAAKMAAAPVEEKKNEVVVPGQLTAQQQTLMDESGKMLEYLRKEVFKLRSQNSQLRKDFDLLKENNQRLMDANASAGASFAALNQHAKQLNKALTVSKAEVATSKQQVHKLNLAQVELKEELKMKTGTYIAEVHSRLQYQKTMGRIVDTIQERCRDSRLIEDVLAMSDECEMEFAAGGGDMHEMGPAGMAEPGGVGGSPSRAESAKDKSISARFTSYLWG</sequence>
<evidence type="ECO:0000256" key="4">
    <source>
        <dbReference type="ARBA" id="ARBA00023175"/>
    </source>
</evidence>
<dbReference type="Gene3D" id="1.10.10.820">
    <property type="match status" value="1"/>
</dbReference>
<dbReference type="PRINTS" id="PR00193">
    <property type="entry name" value="MYOSINHEAVY"/>
</dbReference>
<evidence type="ECO:0000256" key="8">
    <source>
        <dbReference type="SAM" id="MobiDB-lite"/>
    </source>
</evidence>
<feature type="binding site" evidence="6">
    <location>
        <begin position="206"/>
        <end position="213"/>
    </location>
    <ligand>
        <name>ATP</name>
        <dbReference type="ChEBI" id="CHEBI:30616"/>
    </ligand>
</feature>
<dbReference type="GO" id="GO:0000146">
    <property type="term" value="F:microfilament motor activity"/>
    <property type="evidence" value="ECO:0007669"/>
    <property type="project" value="TreeGrafter"/>
</dbReference>
<feature type="compositionally biased region" description="Polar residues" evidence="8">
    <location>
        <begin position="1079"/>
        <end position="1101"/>
    </location>
</feature>
<feature type="region of interest" description="Actin-binding" evidence="6">
    <location>
        <begin position="764"/>
        <end position="786"/>
    </location>
</feature>
<feature type="coiled-coil region" evidence="7">
    <location>
        <begin position="1155"/>
        <end position="1189"/>
    </location>
</feature>
<dbReference type="InterPro" id="IPR027417">
    <property type="entry name" value="P-loop_NTPase"/>
</dbReference>
<keyword evidence="3 6" id="KW-0518">Myosin</keyword>
<keyword evidence="4 6" id="KW-0505">Motor protein</keyword>
<dbReference type="PANTHER" id="PTHR13140">
    <property type="entry name" value="MYOSIN"/>
    <property type="match status" value="1"/>
</dbReference>
<dbReference type="SMART" id="SM00015">
    <property type="entry name" value="IQ"/>
    <property type="match status" value="5"/>
</dbReference>
<comment type="similarity">
    <text evidence="6">Belongs to the TRAFAC class myosin-kinesin ATPase superfamily. Myosin family.</text>
</comment>
<dbReference type="Gene3D" id="3.40.850.10">
    <property type="entry name" value="Kinesin motor domain"/>
    <property type="match status" value="1"/>
</dbReference>
<accession>A0A7S4WE55</accession>
<name>A0A7S4WE55_9STRA</name>
<dbReference type="Gene3D" id="1.20.5.4820">
    <property type="match status" value="1"/>
</dbReference>
<dbReference type="PANTHER" id="PTHR13140:SF706">
    <property type="entry name" value="DILUTE CLASS UNCONVENTIONAL MYOSIN, ISOFORM C"/>
    <property type="match status" value="1"/>
</dbReference>
<dbReference type="PROSITE" id="PS51456">
    <property type="entry name" value="MYOSIN_MOTOR"/>
    <property type="match status" value="1"/>
</dbReference>
<evidence type="ECO:0000256" key="2">
    <source>
        <dbReference type="ARBA" id="ARBA00022840"/>
    </source>
</evidence>
<keyword evidence="2 6" id="KW-0067">ATP-binding</keyword>
<dbReference type="GO" id="GO:0016020">
    <property type="term" value="C:membrane"/>
    <property type="evidence" value="ECO:0007669"/>
    <property type="project" value="TreeGrafter"/>
</dbReference>
<feature type="compositionally biased region" description="Basic and acidic residues" evidence="8">
    <location>
        <begin position="1061"/>
        <end position="1072"/>
    </location>
</feature>
<dbReference type="InterPro" id="IPR000048">
    <property type="entry name" value="IQ_motif_EF-hand-BS"/>
</dbReference>
<evidence type="ECO:0000256" key="1">
    <source>
        <dbReference type="ARBA" id="ARBA00022741"/>
    </source>
</evidence>